<name>C3TX24_9ABAC</name>
<dbReference type="KEGG" id="vg:7804571"/>
<dbReference type="Proteomes" id="UP000203846">
    <property type="component" value="Segment"/>
</dbReference>
<sequence>MIYCYDFLITLERNHIFCVQWPEDEDEDECYEKIDEALMERLPPHVNDFLYKRRIGWDFITYKILNNSEMHKNVRSLGNYENDNSKCVVLDDIGLNLLVEAISELEPYFERVSKFVDELSDYITTDLDLPYYKGKDFYRQSNTEKNWLAESILNDKNVLEWLKVPRNLADYDKLEHDLDAVRSRIMNTPHDENYDSWANDVLQSVEQAVNETLQTVKENTKTK</sequence>
<proteinExistence type="predicted"/>
<evidence type="ECO:0000313" key="1">
    <source>
        <dbReference type="EMBL" id="ACO53566.1"/>
    </source>
</evidence>
<reference evidence="1 2" key="1">
    <citation type="journal article" date="2009" name="Virus Genes">
        <title>Morphology and genome of Euproctis pseudoconspersa nucleopolyhedrovirus.</title>
        <authorList>
            <person name="Tang X.D."/>
            <person name="Xiao Q."/>
            <person name="Ma X.C."/>
            <person name="Zhu Z.R."/>
            <person name="Zhang C.X."/>
        </authorList>
    </citation>
    <scope>NUCLEOTIDE SEQUENCE [LARGE SCALE GENOMIC DNA]</scope>
    <source>
        <strain evidence="1 2">Hangzhou</strain>
    </source>
</reference>
<dbReference type="GeneID" id="7804571"/>
<evidence type="ECO:0000313" key="2">
    <source>
        <dbReference type="Proteomes" id="UP000203846"/>
    </source>
</evidence>
<organism evidence="1 2">
    <name type="scientific">Euproctis pseudoconspersa nucleopolyhedrovirus</name>
    <dbReference type="NCBI Taxonomy" id="307467"/>
    <lineage>
        <taxon>Viruses</taxon>
        <taxon>Viruses incertae sedis</taxon>
        <taxon>Naldaviricetes</taxon>
        <taxon>Lefavirales</taxon>
        <taxon>Baculoviridae</taxon>
        <taxon>Alphabaculovirus</taxon>
        <taxon>Alphabaculovirus eupseudoconspersae</taxon>
    </lineage>
</organism>
<dbReference type="EMBL" id="FJ227128">
    <property type="protein sequence ID" value="ACO53566.1"/>
    <property type="molecule type" value="Genomic_DNA"/>
</dbReference>
<accession>C3TX24</accession>
<dbReference type="OrthoDB" id="39118at10239"/>
<keyword evidence="2" id="KW-1185">Reference proteome</keyword>
<dbReference type="RefSeq" id="YP_002854726.1">
    <property type="nucleotide sequence ID" value="NC_012639.1"/>
</dbReference>
<protein>
    <submittedName>
        <fullName evidence="1">Uncharacterized protein</fullName>
    </submittedName>
</protein>